<name>M0QJS4_9ACTN</name>
<keyword evidence="1" id="KW-0813">Transport</keyword>
<keyword evidence="3" id="KW-0547">Nucleotide-binding</keyword>
<dbReference type="SUPFAM" id="SSF52540">
    <property type="entry name" value="P-loop containing nucleoside triphosphate hydrolases"/>
    <property type="match status" value="1"/>
</dbReference>
<dbReference type="RefSeq" id="WP_007621070.1">
    <property type="nucleotide sequence ID" value="NZ_BANX01000017.1"/>
</dbReference>
<evidence type="ECO:0000256" key="2">
    <source>
        <dbReference type="ARBA" id="ARBA00022475"/>
    </source>
</evidence>
<dbReference type="STRING" id="1223545.GS4_17_00970"/>
<dbReference type="Gene3D" id="3.40.50.300">
    <property type="entry name" value="P-loop containing nucleotide triphosphate hydrolases"/>
    <property type="match status" value="1"/>
</dbReference>
<dbReference type="EMBL" id="BANX01000017">
    <property type="protein sequence ID" value="GAC68709.1"/>
    <property type="molecule type" value="Genomic_DNA"/>
</dbReference>
<evidence type="ECO:0000313" key="8">
    <source>
        <dbReference type="EMBL" id="GAC68709.1"/>
    </source>
</evidence>
<protein>
    <submittedName>
        <fullName evidence="8">Putative ABC transporter ATP-binding protein</fullName>
    </submittedName>
</protein>
<feature type="domain" description="ABC transporter" evidence="7">
    <location>
        <begin position="27"/>
        <end position="241"/>
    </location>
</feature>
<evidence type="ECO:0000313" key="9">
    <source>
        <dbReference type="Proteomes" id="UP000011666"/>
    </source>
</evidence>
<evidence type="ECO:0000256" key="5">
    <source>
        <dbReference type="ARBA" id="ARBA00022967"/>
    </source>
</evidence>
<dbReference type="GO" id="GO:0016887">
    <property type="term" value="F:ATP hydrolysis activity"/>
    <property type="evidence" value="ECO:0007669"/>
    <property type="project" value="InterPro"/>
</dbReference>
<dbReference type="PROSITE" id="PS50893">
    <property type="entry name" value="ABC_TRANSPORTER_2"/>
    <property type="match status" value="1"/>
</dbReference>
<evidence type="ECO:0000256" key="4">
    <source>
        <dbReference type="ARBA" id="ARBA00022840"/>
    </source>
</evidence>
<dbReference type="InterPro" id="IPR003593">
    <property type="entry name" value="AAA+_ATPase"/>
</dbReference>
<keyword evidence="2" id="KW-1003">Cell membrane</keyword>
<comment type="caution">
    <text evidence="8">The sequence shown here is derived from an EMBL/GenBank/DDBJ whole genome shotgun (WGS) entry which is preliminary data.</text>
</comment>
<evidence type="ECO:0000256" key="3">
    <source>
        <dbReference type="ARBA" id="ARBA00022741"/>
    </source>
</evidence>
<dbReference type="Pfam" id="PF00005">
    <property type="entry name" value="ABC_tran"/>
    <property type="match status" value="1"/>
</dbReference>
<dbReference type="AlphaFoldDB" id="M0QJS4"/>
<dbReference type="GO" id="GO:0005524">
    <property type="term" value="F:ATP binding"/>
    <property type="evidence" value="ECO:0007669"/>
    <property type="project" value="UniProtKB-KW"/>
</dbReference>
<dbReference type="PANTHER" id="PTHR42788:SF17">
    <property type="entry name" value="ALIPHATIC SULFONATES IMPORT ATP-BINDING PROTEIN SSUB"/>
    <property type="match status" value="1"/>
</dbReference>
<dbReference type="InterPro" id="IPR050166">
    <property type="entry name" value="ABC_transporter_ATP-bind"/>
</dbReference>
<evidence type="ECO:0000256" key="1">
    <source>
        <dbReference type="ARBA" id="ARBA00022448"/>
    </source>
</evidence>
<dbReference type="PANTHER" id="PTHR42788">
    <property type="entry name" value="TAURINE IMPORT ATP-BINDING PROTEIN-RELATED"/>
    <property type="match status" value="1"/>
</dbReference>
<accession>M0QJS4</accession>
<dbReference type="SMART" id="SM00382">
    <property type="entry name" value="AAA"/>
    <property type="match status" value="1"/>
</dbReference>
<proteinExistence type="predicted"/>
<evidence type="ECO:0000259" key="7">
    <source>
        <dbReference type="PROSITE" id="PS50893"/>
    </source>
</evidence>
<dbReference type="Proteomes" id="UP000011666">
    <property type="component" value="Unassembled WGS sequence"/>
</dbReference>
<keyword evidence="5" id="KW-1278">Translocase</keyword>
<evidence type="ECO:0000256" key="6">
    <source>
        <dbReference type="ARBA" id="ARBA00023136"/>
    </source>
</evidence>
<dbReference type="InterPro" id="IPR003439">
    <property type="entry name" value="ABC_transporter-like_ATP-bd"/>
</dbReference>
<reference evidence="8 9" key="1">
    <citation type="submission" date="2013-01" db="EMBL/GenBank/DDBJ databases">
        <title>Whole genome shotgun sequence of Gordonia soli NBRC 108243.</title>
        <authorList>
            <person name="Isaki-Nakamura S."/>
            <person name="Hosoyama A."/>
            <person name="Tsuchikane K."/>
            <person name="Ando Y."/>
            <person name="Baba S."/>
            <person name="Ohji S."/>
            <person name="Hamada M."/>
            <person name="Tamura T."/>
            <person name="Yamazoe A."/>
            <person name="Yamazaki S."/>
            <person name="Fujita N."/>
        </authorList>
    </citation>
    <scope>NUCLEOTIDE SEQUENCE [LARGE SCALE GENOMIC DNA]</scope>
    <source>
        <strain evidence="8 9">NBRC 108243</strain>
    </source>
</reference>
<dbReference type="OrthoDB" id="8773773at2"/>
<gene>
    <name evidence="8" type="ORF">GS4_17_00970</name>
</gene>
<dbReference type="InterPro" id="IPR027417">
    <property type="entry name" value="P-loop_NTPase"/>
</dbReference>
<keyword evidence="6" id="KW-0472">Membrane</keyword>
<organism evidence="8 9">
    <name type="scientific">Gordonia soli NBRC 108243</name>
    <dbReference type="NCBI Taxonomy" id="1223545"/>
    <lineage>
        <taxon>Bacteria</taxon>
        <taxon>Bacillati</taxon>
        <taxon>Actinomycetota</taxon>
        <taxon>Actinomycetes</taxon>
        <taxon>Mycobacteriales</taxon>
        <taxon>Gordoniaceae</taxon>
        <taxon>Gordonia</taxon>
    </lineage>
</organism>
<keyword evidence="4 8" id="KW-0067">ATP-binding</keyword>
<sequence>MTVRERFRNRSGSGRSLVRTAAGDRGVHIIGAGRRFDDRHVLDGIDLTIAPGEFVALLGASGSGKSTLLRGIGGLDDGFTGEIAAPTAKAIVFQEHRLMPWLSVWRNVTLGLRVPDPRAAAIAALDEVGLASKADAWPATLSGGEAQRTALARALIREPDLLLLDEPFGALDALTRITAQNLVASLWQRHRPATLLVTHDVEEALLLADRALVLRNGRVAEEISVDLERPRPVTDPAFVALRSRLLAALGVAPTGRDVHSTETAPHPEQEYTHA</sequence>
<keyword evidence="9" id="KW-1185">Reference proteome</keyword>
<dbReference type="eggNOG" id="COG1116">
    <property type="taxonomic scope" value="Bacteria"/>
</dbReference>